<accession>X1BRW0</accession>
<keyword evidence="10" id="KW-0732">Signal</keyword>
<keyword evidence="12" id="KW-0256">Endoplasmic reticulum</keyword>
<dbReference type="GO" id="GO:0006508">
    <property type="term" value="P:proteolysis"/>
    <property type="evidence" value="ECO:0007669"/>
    <property type="project" value="UniProtKB-KW"/>
</dbReference>
<comment type="subcellular location">
    <subcellularLocation>
        <location evidence="1">Endoplasmic reticulum</location>
    </subcellularLocation>
    <subcellularLocation>
        <location evidence="3">Golgi apparatus</location>
    </subcellularLocation>
    <subcellularLocation>
        <location evidence="2">Lysosome</location>
    </subcellularLocation>
    <subcellularLocation>
        <location evidence="4">Secreted</location>
    </subcellularLocation>
</comment>
<sequence>MIGITTWGSDVYLGPMRAYFNGLDLDAKAVIITSPTEGDLHKIVVISSGDHLKIPVINVTKEDGDFLFSLITKGPVNVEIEIDVEYSERGESQNLIATIHSTNGSEKEIIVGTHTDAWFKGAAENSAPNAIVIELARLLQKHVKNGRQLKRSVRFVIFGAQESGSKDFFH</sequence>
<evidence type="ECO:0000256" key="14">
    <source>
        <dbReference type="ARBA" id="ARBA00023034"/>
    </source>
</evidence>
<dbReference type="PANTHER" id="PTHR12053:SF3">
    <property type="entry name" value="CARBOXYPEPTIDASE Q"/>
    <property type="match status" value="1"/>
</dbReference>
<dbReference type="AlphaFoldDB" id="X1BRW0"/>
<evidence type="ECO:0000256" key="8">
    <source>
        <dbReference type="ARBA" id="ARBA00022670"/>
    </source>
</evidence>
<evidence type="ECO:0000256" key="5">
    <source>
        <dbReference type="ARBA" id="ARBA00014116"/>
    </source>
</evidence>
<keyword evidence="9" id="KW-0479">Metal-binding</keyword>
<gene>
    <name evidence="22" type="ORF">S01H4_28279</name>
</gene>
<comment type="caution">
    <text evidence="22">The sequence shown here is derived from an EMBL/GenBank/DDBJ whole genome shotgun (WGS) entry which is preliminary data.</text>
</comment>
<evidence type="ECO:0000256" key="10">
    <source>
        <dbReference type="ARBA" id="ARBA00022729"/>
    </source>
</evidence>
<evidence type="ECO:0000256" key="6">
    <source>
        <dbReference type="ARBA" id="ARBA00022525"/>
    </source>
</evidence>
<keyword evidence="13" id="KW-0862">Zinc</keyword>
<evidence type="ECO:0000256" key="19">
    <source>
        <dbReference type="ARBA" id="ARBA00025833"/>
    </source>
</evidence>
<evidence type="ECO:0000256" key="16">
    <source>
        <dbReference type="ARBA" id="ARBA00023145"/>
    </source>
</evidence>
<evidence type="ECO:0000256" key="4">
    <source>
        <dbReference type="ARBA" id="ARBA00004613"/>
    </source>
</evidence>
<dbReference type="SUPFAM" id="SSF53187">
    <property type="entry name" value="Zn-dependent exopeptidases"/>
    <property type="match status" value="1"/>
</dbReference>
<keyword evidence="11" id="KW-0378">Hydrolase</keyword>
<comment type="subunit">
    <text evidence="19">Homodimer. The monomeric form is inactive while the homodimer is active.</text>
</comment>
<evidence type="ECO:0000256" key="2">
    <source>
        <dbReference type="ARBA" id="ARBA00004371"/>
    </source>
</evidence>
<keyword evidence="16" id="KW-0865">Zymogen</keyword>
<evidence type="ECO:0000256" key="12">
    <source>
        <dbReference type="ARBA" id="ARBA00022824"/>
    </source>
</evidence>
<dbReference type="Pfam" id="PF04389">
    <property type="entry name" value="Peptidase_M28"/>
    <property type="match status" value="1"/>
</dbReference>
<dbReference type="EMBL" id="BART01014020">
    <property type="protein sequence ID" value="GAG83892.1"/>
    <property type="molecule type" value="Genomic_DNA"/>
</dbReference>
<evidence type="ECO:0000259" key="21">
    <source>
        <dbReference type="Pfam" id="PF04389"/>
    </source>
</evidence>
<protein>
    <recommendedName>
        <fullName evidence="5">Carboxypeptidase Q</fullName>
    </recommendedName>
    <alternativeName>
        <fullName evidence="20">Plasma glutamate carboxypeptidase</fullName>
    </alternativeName>
</protein>
<keyword evidence="15" id="KW-0482">Metalloprotease</keyword>
<dbReference type="GO" id="GO:0005764">
    <property type="term" value="C:lysosome"/>
    <property type="evidence" value="ECO:0007669"/>
    <property type="project" value="UniProtKB-SubCell"/>
</dbReference>
<evidence type="ECO:0000256" key="7">
    <source>
        <dbReference type="ARBA" id="ARBA00022645"/>
    </source>
</evidence>
<dbReference type="GO" id="GO:0005576">
    <property type="term" value="C:extracellular region"/>
    <property type="evidence" value="ECO:0007669"/>
    <property type="project" value="UniProtKB-SubCell"/>
</dbReference>
<evidence type="ECO:0000256" key="9">
    <source>
        <dbReference type="ARBA" id="ARBA00022723"/>
    </source>
</evidence>
<dbReference type="GO" id="GO:0070573">
    <property type="term" value="F:metallodipeptidase activity"/>
    <property type="evidence" value="ECO:0007669"/>
    <property type="project" value="InterPro"/>
</dbReference>
<keyword evidence="18" id="KW-0458">Lysosome</keyword>
<dbReference type="PANTHER" id="PTHR12053">
    <property type="entry name" value="PROTEASE FAMILY M28 PLASMA GLUTAMATE CARBOXYPEPTIDASE-RELATED"/>
    <property type="match status" value="1"/>
</dbReference>
<reference evidence="22" key="1">
    <citation type="journal article" date="2014" name="Front. Microbiol.">
        <title>High frequency of phylogenetically diverse reductive dehalogenase-homologous genes in deep subseafloor sedimentary metagenomes.</title>
        <authorList>
            <person name="Kawai M."/>
            <person name="Futagami T."/>
            <person name="Toyoda A."/>
            <person name="Takaki Y."/>
            <person name="Nishi S."/>
            <person name="Hori S."/>
            <person name="Arai W."/>
            <person name="Tsubouchi T."/>
            <person name="Morono Y."/>
            <person name="Uchiyama I."/>
            <person name="Ito T."/>
            <person name="Fujiyama A."/>
            <person name="Inagaki F."/>
            <person name="Takami H."/>
        </authorList>
    </citation>
    <scope>NUCLEOTIDE SEQUENCE</scope>
    <source>
        <strain evidence="22">Expedition CK06-06</strain>
    </source>
</reference>
<evidence type="ECO:0000256" key="15">
    <source>
        <dbReference type="ARBA" id="ARBA00023049"/>
    </source>
</evidence>
<keyword evidence="7" id="KW-0121">Carboxypeptidase</keyword>
<feature type="domain" description="Peptidase M28" evidence="21">
    <location>
        <begin position="94"/>
        <end position="165"/>
    </location>
</feature>
<dbReference type="Gene3D" id="3.40.630.10">
    <property type="entry name" value="Zn peptidases"/>
    <property type="match status" value="1"/>
</dbReference>
<evidence type="ECO:0000256" key="17">
    <source>
        <dbReference type="ARBA" id="ARBA00023180"/>
    </source>
</evidence>
<evidence type="ECO:0000313" key="22">
    <source>
        <dbReference type="EMBL" id="GAG83892.1"/>
    </source>
</evidence>
<feature type="non-terminal residue" evidence="22">
    <location>
        <position position="170"/>
    </location>
</feature>
<evidence type="ECO:0000256" key="18">
    <source>
        <dbReference type="ARBA" id="ARBA00023228"/>
    </source>
</evidence>
<dbReference type="InterPro" id="IPR007484">
    <property type="entry name" value="Peptidase_M28"/>
</dbReference>
<evidence type="ECO:0000256" key="13">
    <source>
        <dbReference type="ARBA" id="ARBA00022833"/>
    </source>
</evidence>
<evidence type="ECO:0000256" key="3">
    <source>
        <dbReference type="ARBA" id="ARBA00004555"/>
    </source>
</evidence>
<evidence type="ECO:0000256" key="11">
    <source>
        <dbReference type="ARBA" id="ARBA00022801"/>
    </source>
</evidence>
<proteinExistence type="predicted"/>
<dbReference type="GO" id="GO:0005794">
    <property type="term" value="C:Golgi apparatus"/>
    <property type="evidence" value="ECO:0007669"/>
    <property type="project" value="UniProtKB-SubCell"/>
</dbReference>
<organism evidence="22">
    <name type="scientific">marine sediment metagenome</name>
    <dbReference type="NCBI Taxonomy" id="412755"/>
    <lineage>
        <taxon>unclassified sequences</taxon>
        <taxon>metagenomes</taxon>
        <taxon>ecological metagenomes</taxon>
    </lineage>
</organism>
<keyword evidence="17" id="KW-0325">Glycoprotein</keyword>
<evidence type="ECO:0000256" key="20">
    <source>
        <dbReference type="ARBA" id="ARBA00033328"/>
    </source>
</evidence>
<keyword evidence="6" id="KW-0964">Secreted</keyword>
<name>X1BRW0_9ZZZZ</name>
<dbReference type="GO" id="GO:0046872">
    <property type="term" value="F:metal ion binding"/>
    <property type="evidence" value="ECO:0007669"/>
    <property type="project" value="UniProtKB-KW"/>
</dbReference>
<keyword evidence="14" id="KW-0333">Golgi apparatus</keyword>
<dbReference type="InterPro" id="IPR039866">
    <property type="entry name" value="CPQ"/>
</dbReference>
<dbReference type="GO" id="GO:0005783">
    <property type="term" value="C:endoplasmic reticulum"/>
    <property type="evidence" value="ECO:0007669"/>
    <property type="project" value="UniProtKB-SubCell"/>
</dbReference>
<evidence type="ECO:0000256" key="1">
    <source>
        <dbReference type="ARBA" id="ARBA00004240"/>
    </source>
</evidence>
<dbReference type="GO" id="GO:0004180">
    <property type="term" value="F:carboxypeptidase activity"/>
    <property type="evidence" value="ECO:0007669"/>
    <property type="project" value="UniProtKB-KW"/>
</dbReference>
<keyword evidence="8" id="KW-0645">Protease</keyword>